<feature type="transmembrane region" description="Helical" evidence="1">
    <location>
        <begin position="12"/>
        <end position="30"/>
    </location>
</feature>
<evidence type="ECO:0000313" key="2">
    <source>
        <dbReference type="EMBL" id="MFC3181756.1"/>
    </source>
</evidence>
<gene>
    <name evidence="2" type="ORF">ACFOGH_12200</name>
</gene>
<feature type="transmembrane region" description="Helical" evidence="1">
    <location>
        <begin position="36"/>
        <end position="56"/>
    </location>
</feature>
<comment type="caution">
    <text evidence="2">The sequence shown here is derived from an EMBL/GenBank/DDBJ whole genome shotgun (WGS) entry which is preliminary data.</text>
</comment>
<keyword evidence="1" id="KW-0812">Transmembrane</keyword>
<organism evidence="2 3">
    <name type="scientific">Cypionkella sinensis</name>
    <dbReference type="NCBI Taxonomy" id="1756043"/>
    <lineage>
        <taxon>Bacteria</taxon>
        <taxon>Pseudomonadati</taxon>
        <taxon>Pseudomonadota</taxon>
        <taxon>Alphaproteobacteria</taxon>
        <taxon>Rhodobacterales</taxon>
        <taxon>Paracoccaceae</taxon>
        <taxon>Cypionkella</taxon>
    </lineage>
</organism>
<sequence>MIRPEFIALIRRFSEVLCAIAAFGVGLWLILLGGYLLTPVGTAIAAFGIAWGILALRRLRFVQTIDSPGVVEVDEGQIGYLGPQSGGYVAIPELVELRLLSLRGRRVWRLKQADGQALLIPVDASGADKLFDAFASLPGMNTLALVNALAPSLSTGSTALSLAATTQTIWHRKTAAALPGQDRPDLPENA</sequence>
<protein>
    <submittedName>
        <fullName evidence="2">Uncharacterized protein</fullName>
    </submittedName>
</protein>
<keyword evidence="3" id="KW-1185">Reference proteome</keyword>
<dbReference type="EMBL" id="JBHRTO010000001">
    <property type="protein sequence ID" value="MFC3181756.1"/>
    <property type="molecule type" value="Genomic_DNA"/>
</dbReference>
<name>A0ABV7IZ53_9RHOB</name>
<keyword evidence="1" id="KW-1133">Transmembrane helix</keyword>
<reference evidence="3" key="1">
    <citation type="journal article" date="2019" name="Int. J. Syst. Evol. Microbiol.">
        <title>The Global Catalogue of Microorganisms (GCM) 10K type strain sequencing project: providing services to taxonomists for standard genome sequencing and annotation.</title>
        <authorList>
            <consortium name="The Broad Institute Genomics Platform"/>
            <consortium name="The Broad Institute Genome Sequencing Center for Infectious Disease"/>
            <person name="Wu L."/>
            <person name="Ma J."/>
        </authorList>
    </citation>
    <scope>NUCLEOTIDE SEQUENCE [LARGE SCALE GENOMIC DNA]</scope>
    <source>
        <strain evidence="3">KCTC 52039</strain>
    </source>
</reference>
<accession>A0ABV7IZ53</accession>
<evidence type="ECO:0000313" key="3">
    <source>
        <dbReference type="Proteomes" id="UP001595547"/>
    </source>
</evidence>
<proteinExistence type="predicted"/>
<dbReference type="Proteomes" id="UP001595547">
    <property type="component" value="Unassembled WGS sequence"/>
</dbReference>
<keyword evidence="1" id="KW-0472">Membrane</keyword>
<dbReference type="RefSeq" id="WP_380073345.1">
    <property type="nucleotide sequence ID" value="NZ_JBHRTO010000001.1"/>
</dbReference>
<evidence type="ECO:0000256" key="1">
    <source>
        <dbReference type="SAM" id="Phobius"/>
    </source>
</evidence>